<evidence type="ECO:0000313" key="2">
    <source>
        <dbReference type="EMBL" id="KAF1764997.1"/>
    </source>
</evidence>
<comment type="caution">
    <text evidence="2">The sequence shown here is derived from an EMBL/GenBank/DDBJ whole genome shotgun (WGS) entry which is preliminary data.</text>
</comment>
<dbReference type="EMBL" id="WUAV01000002">
    <property type="protein sequence ID" value="KAF1764997.1"/>
    <property type="molecule type" value="Genomic_DNA"/>
</dbReference>
<feature type="region of interest" description="Disordered" evidence="1">
    <location>
        <begin position="1"/>
        <end position="24"/>
    </location>
</feature>
<feature type="region of interest" description="Disordered" evidence="1">
    <location>
        <begin position="35"/>
        <end position="54"/>
    </location>
</feature>
<dbReference type="RefSeq" id="XP_053589153.1">
    <property type="nucleotide sequence ID" value="XM_053724959.1"/>
</dbReference>
<dbReference type="KEGG" id="crq:GCK72_004948"/>
<protein>
    <submittedName>
        <fullName evidence="2">Uncharacterized protein</fullName>
    </submittedName>
</protein>
<gene>
    <name evidence="2" type="ORF">GCK72_004948</name>
</gene>
<proteinExistence type="predicted"/>
<organism evidence="2 3">
    <name type="scientific">Caenorhabditis remanei</name>
    <name type="common">Caenorhabditis vulgaris</name>
    <dbReference type="NCBI Taxonomy" id="31234"/>
    <lineage>
        <taxon>Eukaryota</taxon>
        <taxon>Metazoa</taxon>
        <taxon>Ecdysozoa</taxon>
        <taxon>Nematoda</taxon>
        <taxon>Chromadorea</taxon>
        <taxon>Rhabditida</taxon>
        <taxon>Rhabditina</taxon>
        <taxon>Rhabditomorpha</taxon>
        <taxon>Rhabditoidea</taxon>
        <taxon>Rhabditidae</taxon>
        <taxon>Peloderinae</taxon>
        <taxon>Caenorhabditis</taxon>
    </lineage>
</organism>
<dbReference type="Proteomes" id="UP000483820">
    <property type="component" value="Chromosome II"/>
</dbReference>
<dbReference type="GeneID" id="78774020"/>
<evidence type="ECO:0000313" key="3">
    <source>
        <dbReference type="Proteomes" id="UP000483820"/>
    </source>
</evidence>
<evidence type="ECO:0000256" key="1">
    <source>
        <dbReference type="SAM" id="MobiDB-lite"/>
    </source>
</evidence>
<reference evidence="2 3" key="1">
    <citation type="submission" date="2019-12" db="EMBL/GenBank/DDBJ databases">
        <title>Chromosome-level assembly of the Caenorhabditis remanei genome.</title>
        <authorList>
            <person name="Teterina A.A."/>
            <person name="Willis J.H."/>
            <person name="Phillips P.C."/>
        </authorList>
    </citation>
    <scope>NUCLEOTIDE SEQUENCE [LARGE SCALE GENOMIC DNA]</scope>
    <source>
        <strain evidence="2 3">PX506</strain>
        <tissue evidence="2">Whole organism</tissue>
    </source>
</reference>
<sequence length="86" mass="8507">MKSSPELSDDVAPSTTTISESLVVTSSEDVTASLVATENSPDPSEDDTSCPLDGASISIGWTEPVAISPGGSAVSPPVNGGLGFIA</sequence>
<dbReference type="AlphaFoldDB" id="A0A6A5HCV9"/>
<dbReference type="CTD" id="78774020"/>
<name>A0A6A5HCV9_CAERE</name>
<feature type="compositionally biased region" description="Polar residues" evidence="1">
    <location>
        <begin position="13"/>
        <end position="24"/>
    </location>
</feature>
<accession>A0A6A5HCV9</accession>